<reference evidence="2 3" key="1">
    <citation type="journal article" date="2016" name="Mol. Biol. Evol.">
        <title>Comparative Genomics of Early-Diverging Mushroom-Forming Fungi Provides Insights into the Origins of Lignocellulose Decay Capabilities.</title>
        <authorList>
            <person name="Nagy L.G."/>
            <person name="Riley R."/>
            <person name="Tritt A."/>
            <person name="Adam C."/>
            <person name="Daum C."/>
            <person name="Floudas D."/>
            <person name="Sun H."/>
            <person name="Yadav J.S."/>
            <person name="Pangilinan J."/>
            <person name="Larsson K.H."/>
            <person name="Matsuura K."/>
            <person name="Barry K."/>
            <person name="Labutti K."/>
            <person name="Kuo R."/>
            <person name="Ohm R.A."/>
            <person name="Bhattacharya S.S."/>
            <person name="Shirouzu T."/>
            <person name="Yoshinaga Y."/>
            <person name="Martin F.M."/>
            <person name="Grigoriev I.V."/>
            <person name="Hibbett D.S."/>
        </authorList>
    </citation>
    <scope>NUCLEOTIDE SEQUENCE [LARGE SCALE GENOMIC DNA]</scope>
    <source>
        <strain evidence="2 3">93-53</strain>
    </source>
</reference>
<evidence type="ECO:0000313" key="2">
    <source>
        <dbReference type="EMBL" id="KZT05769.1"/>
    </source>
</evidence>
<feature type="domain" description="Serine aminopeptidase S33" evidence="1">
    <location>
        <begin position="26"/>
        <end position="278"/>
    </location>
</feature>
<dbReference type="GO" id="GO:0016787">
    <property type="term" value="F:hydrolase activity"/>
    <property type="evidence" value="ECO:0007669"/>
    <property type="project" value="UniProtKB-KW"/>
</dbReference>
<protein>
    <submittedName>
        <fullName evidence="2">Alpha/beta-hydrolase</fullName>
    </submittedName>
</protein>
<dbReference type="FunCoup" id="A0A165DWE7">
    <property type="interactions" value="139"/>
</dbReference>
<dbReference type="InterPro" id="IPR029058">
    <property type="entry name" value="AB_hydrolase_fold"/>
</dbReference>
<dbReference type="STRING" id="1314785.A0A165DWE7"/>
<evidence type="ECO:0000313" key="3">
    <source>
        <dbReference type="Proteomes" id="UP000076871"/>
    </source>
</evidence>
<evidence type="ECO:0000259" key="1">
    <source>
        <dbReference type="Pfam" id="PF12146"/>
    </source>
</evidence>
<proteinExistence type="predicted"/>
<name>A0A165DWE7_9APHY</name>
<dbReference type="Pfam" id="PF12146">
    <property type="entry name" value="Hydrolase_4"/>
    <property type="match status" value="1"/>
</dbReference>
<gene>
    <name evidence="2" type="ORF">LAESUDRAFT_737358</name>
</gene>
<keyword evidence="3" id="KW-1185">Reference proteome</keyword>
<keyword evidence="2" id="KW-0378">Hydrolase</keyword>
<dbReference type="OrthoDB" id="10249433at2759"/>
<dbReference type="InterPro" id="IPR051044">
    <property type="entry name" value="MAG_DAG_Lipase"/>
</dbReference>
<dbReference type="InParanoid" id="A0A165DWE7"/>
<dbReference type="Proteomes" id="UP000076871">
    <property type="component" value="Unassembled WGS sequence"/>
</dbReference>
<organism evidence="2 3">
    <name type="scientific">Laetiporus sulphureus 93-53</name>
    <dbReference type="NCBI Taxonomy" id="1314785"/>
    <lineage>
        <taxon>Eukaryota</taxon>
        <taxon>Fungi</taxon>
        <taxon>Dikarya</taxon>
        <taxon>Basidiomycota</taxon>
        <taxon>Agaricomycotina</taxon>
        <taxon>Agaricomycetes</taxon>
        <taxon>Polyporales</taxon>
        <taxon>Laetiporus</taxon>
    </lineage>
</organism>
<dbReference type="PANTHER" id="PTHR11614">
    <property type="entry name" value="PHOSPHOLIPASE-RELATED"/>
    <property type="match status" value="1"/>
</dbReference>
<dbReference type="AlphaFoldDB" id="A0A165DWE7"/>
<dbReference type="EMBL" id="KV427628">
    <property type="protein sequence ID" value="KZT05769.1"/>
    <property type="molecule type" value="Genomic_DNA"/>
</dbReference>
<dbReference type="SUPFAM" id="SSF53474">
    <property type="entry name" value="alpha/beta-Hydrolases"/>
    <property type="match status" value="1"/>
</dbReference>
<dbReference type="RefSeq" id="XP_040763509.1">
    <property type="nucleotide sequence ID" value="XM_040910784.1"/>
</dbReference>
<sequence>MSDYSEAWLTGPSDTQFYARTYEAADPKAVLVFVHGAAEHVGRFAHNHLLYAKRGIMVFAYDRRGSGRTALDQEHRSADSMYGKTDWKSELKDMEWAIRHVQSTFSSLPVFLMGDSLGGGLILGFVAREDAPRDVLSMLSGVIIASPTLLMVDQPPRLMRWIISLLCIVSPNVQFPFRNNAQNLSRNPETNEAYIRDPLIRTAGSVKIVRDLVTEGEALLEKNYQYWPEDMPVLFIHGTGDKITMHQKTVAFYDSLSTKDKQVILYEGAFHELHNEPDGVAEKMVDDCVKFMEAHLGHRL</sequence>
<dbReference type="GeneID" id="63827813"/>
<accession>A0A165DWE7</accession>
<dbReference type="Gene3D" id="3.40.50.1820">
    <property type="entry name" value="alpha/beta hydrolase"/>
    <property type="match status" value="1"/>
</dbReference>
<dbReference type="InterPro" id="IPR022742">
    <property type="entry name" value="Hydrolase_4"/>
</dbReference>